<dbReference type="CDD" id="cd16913">
    <property type="entry name" value="YkuD_like"/>
    <property type="match status" value="1"/>
</dbReference>
<dbReference type="Pfam" id="PF03734">
    <property type="entry name" value="YkuD"/>
    <property type="match status" value="1"/>
</dbReference>
<dbReference type="PANTHER" id="PTHR36699">
    <property type="entry name" value="LD-TRANSPEPTIDASE"/>
    <property type="match status" value="1"/>
</dbReference>
<sequence length="221" mass="23937">MAPDDTPPRDPAAPRHPSRRGLLRIGLGGVAAATTLLAGCQPRFRPGPVAVMPPAPEPVPDVAATPEVVAGPYFADRAVLFKLERTLVFYGGEHEVARYSVAIGRGGAGPKRREGDALTPEGRYHMMPPGRPSGDGFRWFIPIDYPNAEDRERARQLGQQVPLGGAIGLHGTGDTPWTSIHARGDRSWTLGCLAVTNQEIDEIREMISYNGRMPFPIEMRG</sequence>
<comment type="pathway">
    <text evidence="1 7">Cell wall biogenesis; peptidoglycan biosynthesis.</text>
</comment>
<feature type="region of interest" description="Disordered" evidence="8">
    <location>
        <begin position="107"/>
        <end position="129"/>
    </location>
</feature>
<evidence type="ECO:0000259" key="9">
    <source>
        <dbReference type="PROSITE" id="PS52029"/>
    </source>
</evidence>
<feature type="region of interest" description="Disordered" evidence="8">
    <location>
        <begin position="1"/>
        <end position="20"/>
    </location>
</feature>
<dbReference type="RefSeq" id="WP_188579157.1">
    <property type="nucleotide sequence ID" value="NZ_BMDZ01000034.1"/>
</dbReference>
<feature type="domain" description="L,D-TPase catalytic" evidence="9">
    <location>
        <begin position="76"/>
        <end position="221"/>
    </location>
</feature>
<evidence type="ECO:0000256" key="6">
    <source>
        <dbReference type="ARBA" id="ARBA00023316"/>
    </source>
</evidence>
<evidence type="ECO:0000256" key="4">
    <source>
        <dbReference type="ARBA" id="ARBA00022960"/>
    </source>
</evidence>
<feature type="active site" description="Nucleophile" evidence="7">
    <location>
        <position position="192"/>
    </location>
</feature>
<dbReference type="InterPro" id="IPR038063">
    <property type="entry name" value="Transpep_catalytic_dom"/>
</dbReference>
<evidence type="ECO:0000256" key="5">
    <source>
        <dbReference type="ARBA" id="ARBA00022984"/>
    </source>
</evidence>
<keyword evidence="3" id="KW-0808">Transferase</keyword>
<keyword evidence="6 7" id="KW-0961">Cell wall biogenesis/degradation</keyword>
<keyword evidence="5 7" id="KW-0573">Peptidoglycan synthesis</keyword>
<dbReference type="Proteomes" id="UP000603352">
    <property type="component" value="Unassembled WGS sequence"/>
</dbReference>
<evidence type="ECO:0000256" key="7">
    <source>
        <dbReference type="PROSITE-ProRule" id="PRU01373"/>
    </source>
</evidence>
<comment type="similarity">
    <text evidence="2">Belongs to the YkuD family.</text>
</comment>
<evidence type="ECO:0000256" key="8">
    <source>
        <dbReference type="SAM" id="MobiDB-lite"/>
    </source>
</evidence>
<dbReference type="PROSITE" id="PS51318">
    <property type="entry name" value="TAT"/>
    <property type="match status" value="1"/>
</dbReference>
<name>A0ABQ1ILC2_9PROT</name>
<feature type="active site" description="Proton donor/acceptor" evidence="7">
    <location>
        <position position="170"/>
    </location>
</feature>
<accession>A0ABQ1ILC2</accession>
<evidence type="ECO:0000256" key="2">
    <source>
        <dbReference type="ARBA" id="ARBA00005992"/>
    </source>
</evidence>
<evidence type="ECO:0000313" key="11">
    <source>
        <dbReference type="Proteomes" id="UP000603352"/>
    </source>
</evidence>
<dbReference type="Gene3D" id="2.40.440.10">
    <property type="entry name" value="L,D-transpeptidase catalytic domain-like"/>
    <property type="match status" value="1"/>
</dbReference>
<dbReference type="InterPro" id="IPR005490">
    <property type="entry name" value="LD_TPept_cat_dom"/>
</dbReference>
<dbReference type="EMBL" id="BMDZ01000034">
    <property type="protein sequence ID" value="GGB46300.1"/>
    <property type="molecule type" value="Genomic_DNA"/>
</dbReference>
<gene>
    <name evidence="10" type="ORF">GCM10011505_29330</name>
</gene>
<protein>
    <recommendedName>
        <fullName evidence="9">L,D-TPase catalytic domain-containing protein</fullName>
    </recommendedName>
</protein>
<comment type="caution">
    <text evidence="10">The sequence shown here is derived from an EMBL/GenBank/DDBJ whole genome shotgun (WGS) entry which is preliminary data.</text>
</comment>
<evidence type="ECO:0000313" key="10">
    <source>
        <dbReference type="EMBL" id="GGB46300.1"/>
    </source>
</evidence>
<evidence type="ECO:0000256" key="3">
    <source>
        <dbReference type="ARBA" id="ARBA00022679"/>
    </source>
</evidence>
<dbReference type="PROSITE" id="PS52029">
    <property type="entry name" value="LD_TPASE"/>
    <property type="match status" value="1"/>
</dbReference>
<dbReference type="InterPro" id="IPR006311">
    <property type="entry name" value="TAT_signal"/>
</dbReference>
<reference evidence="11" key="1">
    <citation type="journal article" date="2019" name="Int. J. Syst. Evol. Microbiol.">
        <title>The Global Catalogue of Microorganisms (GCM) 10K type strain sequencing project: providing services to taxonomists for standard genome sequencing and annotation.</title>
        <authorList>
            <consortium name="The Broad Institute Genomics Platform"/>
            <consortium name="The Broad Institute Genome Sequencing Center for Infectious Disease"/>
            <person name="Wu L."/>
            <person name="Ma J."/>
        </authorList>
    </citation>
    <scope>NUCLEOTIDE SEQUENCE [LARGE SCALE GENOMIC DNA]</scope>
    <source>
        <strain evidence="11">CGMCC 1.10188</strain>
    </source>
</reference>
<keyword evidence="4 7" id="KW-0133">Cell shape</keyword>
<organism evidence="10 11">
    <name type="scientific">Tistrella bauzanensis</name>
    <dbReference type="NCBI Taxonomy" id="657419"/>
    <lineage>
        <taxon>Bacteria</taxon>
        <taxon>Pseudomonadati</taxon>
        <taxon>Pseudomonadota</taxon>
        <taxon>Alphaproteobacteria</taxon>
        <taxon>Geminicoccales</taxon>
        <taxon>Geminicoccaceae</taxon>
        <taxon>Tistrella</taxon>
    </lineage>
</organism>
<proteinExistence type="inferred from homology"/>
<keyword evidence="11" id="KW-1185">Reference proteome</keyword>
<evidence type="ECO:0000256" key="1">
    <source>
        <dbReference type="ARBA" id="ARBA00004752"/>
    </source>
</evidence>
<dbReference type="SUPFAM" id="SSF141523">
    <property type="entry name" value="L,D-transpeptidase catalytic domain-like"/>
    <property type="match status" value="1"/>
</dbReference>
<dbReference type="PANTHER" id="PTHR36699:SF1">
    <property type="entry name" value="L,D-TRANSPEPTIDASE YAFK-RELATED"/>
    <property type="match status" value="1"/>
</dbReference>